<dbReference type="GO" id="GO:0005634">
    <property type="term" value="C:nucleus"/>
    <property type="evidence" value="ECO:0007669"/>
    <property type="project" value="UniProtKB-SubCell"/>
</dbReference>
<dbReference type="InterPro" id="IPR001357">
    <property type="entry name" value="BRCT_dom"/>
</dbReference>
<dbReference type="PANTHER" id="PTHR23196:SF32">
    <property type="entry name" value="BRCT DOMAIN-CONTAINING DNA REPAIR PROTEIN"/>
    <property type="match status" value="1"/>
</dbReference>
<sequence>MDDLSDSNSTLILDSQPQPPSSPSGNESNDVKEVGCQELQNTMPFEDTVVFDSPLAETQLEKLGFDDEVMGDGDCVAENMRAGVVCEYGEEVVLDSEDEGIHGSKVVTVVNGVLDGKAGRRIKENLMDLWKGQQLSLPCKRVEEMALAASNDSNQEQCRAGNKGTSIKFESTDWGKDLSHLPSCDYNFARLNYIDSQEPGESSEANALKFVDHFLSSNNVDLSPCVGHGKTFREKSPPVSSAKGPQSLAKRILLRTPIVKTGAFEWTDSDHHEGGGEFVSTCADSSTASCSSKEINRTVQVIDNSPVKELDDQLDARLTGQQLEASDMGRDTFDMFDIGFNTQVAAEAMEALAYGHPASCSYGDAYQCPENNLDHSPRGLNENEAHFEHSSFRESACFDLGDIARKSKRKKRSARRFTRGSLGSFQKQSENQELHLELAITTKVRRGKSSAERQLNSGNSADAIESLGRRSVKPTKQRKAKGSSEKTKLKEFEVDVCSPLSVENISLGTGQSQGKCMNLTPVAHQNKQWMSEGKLIRTTNQLDNPGVIIQYRRKRSRVVAHPVEVLSANEEFSKLDFNSSLEARNSKLNQEDQCIQLNTEGSLESNKLKEFEIDGCSALSVENISLGKGQSQENCKNLSPVAYRNRQRMSEDKLIMTKHQLDNPGERRHDGVMIQYRRKRSCVAGDTVEVLSANQGFSKMDFNSSWEARNRKLNQEDQSIQEVTARSNPWRYSRGKRTCRNVRRHDGVMIQYRRKRSRVAGDTVEVLSANQGFSKMDFNSSWEARNSKLNQEDQSIQEVTAMTSYLRSNPWRYSRGKRTCRNVRRHSSGPNMYAPFTTVDGNDQNIHRVESQKRSEGIDKVKGKAGSPVYACLHLHSTETVLDRSLLGQSFDEPGSAGAISNCESAVINTRMFPTGLCNARASMQSGSLNGKDSSSSAGDAGKNHKLEVLSSKITEPSSSERTITYSSIKGINVASSNGKYYDHYRKPCNKNLPKSSLLKEILRLGVPESTPDLSWKDLRRRRDIAFVRVLFSQHLDDNIIKQQKKILARLGISIVSCCRDATHFIADKFARTRNMLEAIALGKPVVTHLWLESCGQASCFIDEKNYILRDTKKEKEIGFSMPVSLARASQQPLLKGHRVLITPSIKPDKEMITSLVKAVHGQPVERGQVFAAKDEKILDDLLILSCEEDHEICRPFLEKGAAVYSSELLLNGIVIQKLEYKRSVV</sequence>
<dbReference type="SMART" id="SM00292">
    <property type="entry name" value="BRCT"/>
    <property type="match status" value="1"/>
</dbReference>
<evidence type="ECO:0000256" key="4">
    <source>
        <dbReference type="SAM" id="MobiDB-lite"/>
    </source>
</evidence>
<comment type="subcellular location">
    <subcellularLocation>
        <location evidence="1">Nucleus</location>
    </subcellularLocation>
</comment>
<dbReference type="SUPFAM" id="SSF52113">
    <property type="entry name" value="BRCT domain"/>
    <property type="match status" value="1"/>
</dbReference>
<keyword evidence="3" id="KW-0539">Nucleus</keyword>
<feature type="region of interest" description="Disordered" evidence="4">
    <location>
        <begin position="445"/>
        <end position="485"/>
    </location>
</feature>
<feature type="compositionally biased region" description="Basic residues" evidence="4">
    <location>
        <begin position="470"/>
        <end position="481"/>
    </location>
</feature>
<dbReference type="AlphaFoldDB" id="A0A2N9GTA8"/>
<dbReference type="Pfam" id="PF16770">
    <property type="entry name" value="RTT107_BRCT_5"/>
    <property type="match status" value="1"/>
</dbReference>
<evidence type="ECO:0000259" key="5">
    <source>
        <dbReference type="PROSITE" id="PS50172"/>
    </source>
</evidence>
<name>A0A2N9GTA8_FAGSY</name>
<dbReference type="Pfam" id="PF16589">
    <property type="entry name" value="BRCT_2"/>
    <property type="match status" value="1"/>
</dbReference>
<dbReference type="InterPro" id="IPR036420">
    <property type="entry name" value="BRCT_dom_sf"/>
</dbReference>
<accession>A0A2N9GTA8</accession>
<dbReference type="EMBL" id="OIVN01002335">
    <property type="protein sequence ID" value="SPD02698.1"/>
    <property type="molecule type" value="Genomic_DNA"/>
</dbReference>
<gene>
    <name evidence="6" type="ORF">FSB_LOCUS30580</name>
</gene>
<protein>
    <recommendedName>
        <fullName evidence="5">BRCT domain-containing protein</fullName>
    </recommendedName>
</protein>
<feature type="region of interest" description="Disordered" evidence="4">
    <location>
        <begin position="409"/>
        <end position="428"/>
    </location>
</feature>
<dbReference type="CDD" id="cd18432">
    <property type="entry name" value="BRCT_PAXIP1_rpt6_like"/>
    <property type="match status" value="1"/>
</dbReference>
<evidence type="ECO:0000313" key="6">
    <source>
        <dbReference type="EMBL" id="SPD02698.1"/>
    </source>
</evidence>
<proteinExistence type="predicted"/>
<dbReference type="InterPro" id="IPR051579">
    <property type="entry name" value="DDR_Transcriptional_Reg"/>
</dbReference>
<dbReference type="Gene3D" id="3.40.50.10190">
    <property type="entry name" value="BRCT domain"/>
    <property type="match status" value="2"/>
</dbReference>
<feature type="domain" description="BRCT" evidence="5">
    <location>
        <begin position="1045"/>
        <end position="1109"/>
    </location>
</feature>
<feature type="region of interest" description="Disordered" evidence="4">
    <location>
        <begin position="1"/>
        <end position="30"/>
    </location>
</feature>
<dbReference type="PROSITE" id="PS50172">
    <property type="entry name" value="BRCT"/>
    <property type="match status" value="1"/>
</dbReference>
<keyword evidence="2" id="KW-0227">DNA damage</keyword>
<evidence type="ECO:0000256" key="3">
    <source>
        <dbReference type="ARBA" id="ARBA00023242"/>
    </source>
</evidence>
<evidence type="ECO:0000256" key="2">
    <source>
        <dbReference type="ARBA" id="ARBA00022763"/>
    </source>
</evidence>
<feature type="compositionally biased region" description="Polar residues" evidence="4">
    <location>
        <begin position="1"/>
        <end position="13"/>
    </location>
</feature>
<evidence type="ECO:0000256" key="1">
    <source>
        <dbReference type="ARBA" id="ARBA00004123"/>
    </source>
</evidence>
<reference evidence="6" key="1">
    <citation type="submission" date="2018-02" db="EMBL/GenBank/DDBJ databases">
        <authorList>
            <person name="Cohen D.B."/>
            <person name="Kent A.D."/>
        </authorList>
    </citation>
    <scope>NUCLEOTIDE SEQUENCE</scope>
</reference>
<organism evidence="6">
    <name type="scientific">Fagus sylvatica</name>
    <name type="common">Beechnut</name>
    <dbReference type="NCBI Taxonomy" id="28930"/>
    <lineage>
        <taxon>Eukaryota</taxon>
        <taxon>Viridiplantae</taxon>
        <taxon>Streptophyta</taxon>
        <taxon>Embryophyta</taxon>
        <taxon>Tracheophyta</taxon>
        <taxon>Spermatophyta</taxon>
        <taxon>Magnoliopsida</taxon>
        <taxon>eudicotyledons</taxon>
        <taxon>Gunneridae</taxon>
        <taxon>Pentapetalae</taxon>
        <taxon>rosids</taxon>
        <taxon>fabids</taxon>
        <taxon>Fagales</taxon>
        <taxon>Fagaceae</taxon>
        <taxon>Fagus</taxon>
    </lineage>
</organism>
<dbReference type="GO" id="GO:0006974">
    <property type="term" value="P:DNA damage response"/>
    <property type="evidence" value="ECO:0007669"/>
    <property type="project" value="UniProtKB-KW"/>
</dbReference>
<dbReference type="PANTHER" id="PTHR23196">
    <property type="entry name" value="PAX TRANSCRIPTION ACTIVATION DOMAIN INTERACTING PROTEIN"/>
    <property type="match status" value="1"/>
</dbReference>
<dbReference type="CDD" id="cd17744">
    <property type="entry name" value="BRCT_MDC1_rpt1"/>
    <property type="match status" value="1"/>
</dbReference>
<feature type="compositionally biased region" description="Basic residues" evidence="4">
    <location>
        <begin position="409"/>
        <end position="418"/>
    </location>
</feature>